<dbReference type="PANTHER" id="PTHR22957">
    <property type="entry name" value="TBC1 DOMAIN FAMILY MEMBER GTPASE-ACTIVATING PROTEIN"/>
    <property type="match status" value="1"/>
</dbReference>
<name>A0A1E3PPR5_9ASCO</name>
<dbReference type="OrthoDB" id="26371at2759"/>
<feature type="compositionally biased region" description="Polar residues" evidence="1">
    <location>
        <begin position="130"/>
        <end position="142"/>
    </location>
</feature>
<dbReference type="Gene3D" id="1.10.10.750">
    <property type="entry name" value="Ypt/Rab-GAP domain of gyp1p, domain 1"/>
    <property type="match status" value="1"/>
</dbReference>
<dbReference type="EMBL" id="KV454407">
    <property type="protein sequence ID" value="ODQ67423.1"/>
    <property type="molecule type" value="Genomic_DNA"/>
</dbReference>
<dbReference type="SUPFAM" id="SSF47923">
    <property type="entry name" value="Ypt/Rab-GAP domain of gyp1p"/>
    <property type="match status" value="2"/>
</dbReference>
<dbReference type="FunFam" id="1.10.10.750:FF:000007">
    <property type="entry name" value="TBC1 domain family member"/>
    <property type="match status" value="1"/>
</dbReference>
<proteinExistence type="predicted"/>
<organism evidence="3 4">
    <name type="scientific">Nadsonia fulvescens var. elongata DSM 6958</name>
    <dbReference type="NCBI Taxonomy" id="857566"/>
    <lineage>
        <taxon>Eukaryota</taxon>
        <taxon>Fungi</taxon>
        <taxon>Dikarya</taxon>
        <taxon>Ascomycota</taxon>
        <taxon>Saccharomycotina</taxon>
        <taxon>Dipodascomycetes</taxon>
        <taxon>Dipodascales</taxon>
        <taxon>Dipodascales incertae sedis</taxon>
        <taxon>Nadsonia</taxon>
    </lineage>
</organism>
<dbReference type="InterPro" id="IPR035969">
    <property type="entry name" value="Rab-GAP_TBC_sf"/>
</dbReference>
<evidence type="ECO:0000313" key="4">
    <source>
        <dbReference type="Proteomes" id="UP000095009"/>
    </source>
</evidence>
<dbReference type="Gene3D" id="1.10.8.270">
    <property type="entry name" value="putative rabgap domain of human tbc1 domain family member 14 like domains"/>
    <property type="match status" value="1"/>
</dbReference>
<dbReference type="GO" id="GO:0005794">
    <property type="term" value="C:Golgi apparatus"/>
    <property type="evidence" value="ECO:0007669"/>
    <property type="project" value="TreeGrafter"/>
</dbReference>
<reference evidence="3 4" key="1">
    <citation type="journal article" date="2016" name="Proc. Natl. Acad. Sci. U.S.A.">
        <title>Comparative genomics of biotechnologically important yeasts.</title>
        <authorList>
            <person name="Riley R."/>
            <person name="Haridas S."/>
            <person name="Wolfe K.H."/>
            <person name="Lopes M.R."/>
            <person name="Hittinger C.T."/>
            <person name="Goeker M."/>
            <person name="Salamov A.A."/>
            <person name="Wisecaver J.H."/>
            <person name="Long T.M."/>
            <person name="Calvey C.H."/>
            <person name="Aerts A.L."/>
            <person name="Barry K.W."/>
            <person name="Choi C."/>
            <person name="Clum A."/>
            <person name="Coughlan A.Y."/>
            <person name="Deshpande S."/>
            <person name="Douglass A.P."/>
            <person name="Hanson S.J."/>
            <person name="Klenk H.-P."/>
            <person name="LaButti K.M."/>
            <person name="Lapidus A."/>
            <person name="Lindquist E.A."/>
            <person name="Lipzen A.M."/>
            <person name="Meier-Kolthoff J.P."/>
            <person name="Ohm R.A."/>
            <person name="Otillar R.P."/>
            <person name="Pangilinan J.L."/>
            <person name="Peng Y."/>
            <person name="Rokas A."/>
            <person name="Rosa C.A."/>
            <person name="Scheuner C."/>
            <person name="Sibirny A.A."/>
            <person name="Slot J.C."/>
            <person name="Stielow J.B."/>
            <person name="Sun H."/>
            <person name="Kurtzman C.P."/>
            <person name="Blackwell M."/>
            <person name="Grigoriev I.V."/>
            <person name="Jeffries T.W."/>
        </authorList>
    </citation>
    <scope>NUCLEOTIDE SEQUENCE [LARGE SCALE GENOMIC DNA]</scope>
    <source>
        <strain evidence="3 4">DSM 6958</strain>
    </source>
</reference>
<accession>A0A1E3PPR5</accession>
<feature type="region of interest" description="Disordered" evidence="1">
    <location>
        <begin position="93"/>
        <end position="142"/>
    </location>
</feature>
<dbReference type="Pfam" id="PF00566">
    <property type="entry name" value="RabGAP-TBC"/>
    <property type="match status" value="1"/>
</dbReference>
<dbReference type="AlphaFoldDB" id="A0A1E3PPR5"/>
<dbReference type="InterPro" id="IPR000195">
    <property type="entry name" value="Rab-GAP-TBC_dom"/>
</dbReference>
<dbReference type="PROSITE" id="PS50086">
    <property type="entry name" value="TBC_RABGAP"/>
    <property type="match status" value="1"/>
</dbReference>
<gene>
    <name evidence="3" type="ORF">NADFUDRAFT_73295</name>
</gene>
<evidence type="ECO:0000256" key="1">
    <source>
        <dbReference type="SAM" id="MobiDB-lite"/>
    </source>
</evidence>
<feature type="compositionally biased region" description="Low complexity" evidence="1">
    <location>
        <begin position="108"/>
        <end position="129"/>
    </location>
</feature>
<dbReference type="PANTHER" id="PTHR22957:SF26">
    <property type="entry name" value="LD44506P"/>
    <property type="match status" value="1"/>
</dbReference>
<feature type="domain" description="Rab-GAP TBC" evidence="2">
    <location>
        <begin position="169"/>
        <end position="432"/>
    </location>
</feature>
<dbReference type="SMART" id="SM00164">
    <property type="entry name" value="TBC"/>
    <property type="match status" value="1"/>
</dbReference>
<dbReference type="STRING" id="857566.A0A1E3PPR5"/>
<feature type="compositionally biased region" description="Low complexity" evidence="1">
    <location>
        <begin position="298"/>
        <end position="317"/>
    </location>
</feature>
<evidence type="ECO:0000259" key="2">
    <source>
        <dbReference type="PROSITE" id="PS50086"/>
    </source>
</evidence>
<dbReference type="Proteomes" id="UP000095009">
    <property type="component" value="Unassembled WGS sequence"/>
</dbReference>
<keyword evidence="4" id="KW-1185">Reference proteome</keyword>
<dbReference type="Gene3D" id="1.10.472.80">
    <property type="entry name" value="Ypt/Rab-GAP domain of gyp1p, domain 3"/>
    <property type="match status" value="1"/>
</dbReference>
<evidence type="ECO:0000313" key="3">
    <source>
        <dbReference type="EMBL" id="ODQ67423.1"/>
    </source>
</evidence>
<feature type="region of interest" description="Disordered" evidence="1">
    <location>
        <begin position="298"/>
        <end position="319"/>
    </location>
</feature>
<protein>
    <submittedName>
        <fullName evidence="3">RabGAP/TBC</fullName>
    </submittedName>
</protein>
<dbReference type="GO" id="GO:0005096">
    <property type="term" value="F:GTPase activator activity"/>
    <property type="evidence" value="ECO:0007669"/>
    <property type="project" value="TreeGrafter"/>
</dbReference>
<sequence>MTDRNEYVFDESGGRGTLASSFFKRMSSSKESSVNDSDQRVVGAQYSPADALRLLNLDSAPPASTSLEKLCCHSYADSDDDWDADVDVVSSNRKPSKSIYTNDKRRSFSSQTTLSSKSNSNRQSQKSISLSQSPEPQNQYRSSRVQKFQNVLNQPNINIDALKKLAWSGVPAELRAIVWKLLLGYLPASSPFRLLKRKRQEYLDGVHEVFNNQPRDAIMWHQIEIDVPRTNPHMKLYSFPATQSALERILYLWAKRHPASGYVQGINDLVTPFFQTFLAAAAATTNIASTSTPNLTTSPINTINSSSTSKSKPATSNLKSDHACGSVDIENYDPAQLSSEVLNAIEADTYWCLCQLLDGIQDNYVHAQPGIIRQVRALRELTMRIDPTLVDHFDHEQVQFIQFAFRWMNCLLMREVSVGNTIRMWDTYLSEGVEKRKDELEGDKTSDVWHPPAAGTNGFRDFHVYVCAALVVKWSAKLKEMDFQDIMIFLQALPTKHWTETDIELLLSQAFMYQSLYKNAAGIAGR</sequence>